<feature type="transmembrane region" description="Helical" evidence="4">
    <location>
        <begin position="59"/>
        <end position="79"/>
    </location>
</feature>
<name>A0AAP0Q9F2_9ROSI</name>
<evidence type="ECO:0000256" key="3">
    <source>
        <dbReference type="SAM" id="MobiDB-lite"/>
    </source>
</evidence>
<dbReference type="PANTHER" id="PTHR30540">
    <property type="entry name" value="OSMOTIC STRESS POTASSIUM TRANSPORTER"/>
    <property type="match status" value="1"/>
</dbReference>
<keyword evidence="4" id="KW-0812">Transmembrane</keyword>
<dbReference type="Pfam" id="PF02705">
    <property type="entry name" value="K_trans"/>
    <property type="match status" value="1"/>
</dbReference>
<dbReference type="EMBL" id="JBCGBO010000025">
    <property type="protein sequence ID" value="KAK9174964.1"/>
    <property type="molecule type" value="Genomic_DNA"/>
</dbReference>
<comment type="subcellular location">
    <subcellularLocation>
        <location evidence="1">Cell membrane</location>
        <topology evidence="1">Multi-pass membrane protein</topology>
    </subcellularLocation>
</comment>
<feature type="compositionally biased region" description="Basic and acidic residues" evidence="3">
    <location>
        <begin position="12"/>
        <end position="21"/>
    </location>
</feature>
<dbReference type="InterPro" id="IPR053951">
    <property type="entry name" value="K_trans_N"/>
</dbReference>
<dbReference type="PANTHER" id="PTHR30540:SF94">
    <property type="entry name" value="POTASSIUM TRANSPORTER 5"/>
    <property type="match status" value="1"/>
</dbReference>
<comment type="caution">
    <text evidence="6">The sequence shown here is derived from an EMBL/GenBank/DDBJ whole genome shotgun (WGS) entry which is preliminary data.</text>
</comment>
<protein>
    <recommendedName>
        <fullName evidence="5">K+ potassium transporter integral membrane domain-containing protein</fullName>
    </recommendedName>
</protein>
<dbReference type="GO" id="GO:0015079">
    <property type="term" value="F:potassium ion transmembrane transporter activity"/>
    <property type="evidence" value="ECO:0007669"/>
    <property type="project" value="InterPro"/>
</dbReference>
<dbReference type="Proteomes" id="UP001428341">
    <property type="component" value="Unassembled WGS sequence"/>
</dbReference>
<dbReference type="InterPro" id="IPR003855">
    <property type="entry name" value="K+_transporter"/>
</dbReference>
<feature type="transmembrane region" description="Helical" evidence="4">
    <location>
        <begin position="149"/>
        <end position="168"/>
    </location>
</feature>
<proteinExistence type="inferred from homology"/>
<evidence type="ECO:0000259" key="5">
    <source>
        <dbReference type="Pfam" id="PF02705"/>
    </source>
</evidence>
<organism evidence="6 7">
    <name type="scientific">Citrus x changshan-huyou</name>
    <dbReference type="NCBI Taxonomy" id="2935761"/>
    <lineage>
        <taxon>Eukaryota</taxon>
        <taxon>Viridiplantae</taxon>
        <taxon>Streptophyta</taxon>
        <taxon>Embryophyta</taxon>
        <taxon>Tracheophyta</taxon>
        <taxon>Spermatophyta</taxon>
        <taxon>Magnoliopsida</taxon>
        <taxon>eudicotyledons</taxon>
        <taxon>Gunneridae</taxon>
        <taxon>Pentapetalae</taxon>
        <taxon>rosids</taxon>
        <taxon>malvids</taxon>
        <taxon>Sapindales</taxon>
        <taxon>Rutaceae</taxon>
        <taxon>Aurantioideae</taxon>
        <taxon>Citrus</taxon>
    </lineage>
</organism>
<keyword evidence="4" id="KW-0472">Membrane</keyword>
<sequence length="188" mass="20766">MSSTAEEASYMSERDEGEEKNLKERKVSWKMLRRGDSLNLEAGKVTSFRDHAANHKDDVIGVLSLIYSLAFVPLIKYVMIVLKCNDRGDGGTFALYSLICRYIKMGLIPNVQPEDKELSNYRLDTGATTETKRAQNIKHFLENHQTAKILLFLLIILGTSMVIGDGILTPCISVLSAVGGIKALGQGT</sequence>
<evidence type="ECO:0000313" key="7">
    <source>
        <dbReference type="Proteomes" id="UP001428341"/>
    </source>
</evidence>
<dbReference type="GO" id="GO:0005886">
    <property type="term" value="C:plasma membrane"/>
    <property type="evidence" value="ECO:0007669"/>
    <property type="project" value="UniProtKB-SubCell"/>
</dbReference>
<dbReference type="AlphaFoldDB" id="A0AAP0Q9F2"/>
<evidence type="ECO:0000313" key="6">
    <source>
        <dbReference type="EMBL" id="KAK9174964.1"/>
    </source>
</evidence>
<feature type="region of interest" description="Disordered" evidence="3">
    <location>
        <begin position="1"/>
        <end position="21"/>
    </location>
</feature>
<accession>A0AAP0Q9F2</accession>
<gene>
    <name evidence="6" type="ORF">WN944_026968</name>
</gene>
<reference evidence="6 7" key="1">
    <citation type="submission" date="2024-05" db="EMBL/GenBank/DDBJ databases">
        <title>Haplotype-resolved chromosome-level genome assembly of Huyou (Citrus changshanensis).</title>
        <authorList>
            <person name="Miao C."/>
            <person name="Chen W."/>
            <person name="Wu Y."/>
            <person name="Wang L."/>
            <person name="Zhao S."/>
            <person name="Grierson D."/>
            <person name="Xu C."/>
            <person name="Chen K."/>
        </authorList>
    </citation>
    <scope>NUCLEOTIDE SEQUENCE [LARGE SCALE GENOMIC DNA]</scope>
    <source>
        <strain evidence="6">01-14</strain>
        <tissue evidence="6">Leaf</tissue>
    </source>
</reference>
<comment type="similarity">
    <text evidence="2">Belongs to the HAK/KUP transporter (TC 2.A.72.3) family.</text>
</comment>
<keyword evidence="7" id="KW-1185">Reference proteome</keyword>
<evidence type="ECO:0000256" key="4">
    <source>
        <dbReference type="SAM" id="Phobius"/>
    </source>
</evidence>
<evidence type="ECO:0000256" key="1">
    <source>
        <dbReference type="ARBA" id="ARBA00004651"/>
    </source>
</evidence>
<feature type="domain" description="K+ potassium transporter integral membrane" evidence="5">
    <location>
        <begin position="51"/>
        <end position="184"/>
    </location>
</feature>
<evidence type="ECO:0000256" key="2">
    <source>
        <dbReference type="ARBA" id="ARBA00008440"/>
    </source>
</evidence>
<keyword evidence="4" id="KW-1133">Transmembrane helix</keyword>